<evidence type="ECO:0000313" key="2">
    <source>
        <dbReference type="Proteomes" id="UP001595851"/>
    </source>
</evidence>
<keyword evidence="2" id="KW-1185">Reference proteome</keyword>
<name>A0ABV8G149_9ACTN</name>
<keyword evidence="1" id="KW-0560">Oxidoreductase</keyword>
<dbReference type="EC" id="1.14.13.149" evidence="1"/>
<comment type="caution">
    <text evidence="1">The sequence shown here is derived from an EMBL/GenBank/DDBJ whole genome shotgun (WGS) entry which is preliminary data.</text>
</comment>
<gene>
    <name evidence="1" type="primary">paaC</name>
    <name evidence="1" type="ORF">ACFOY2_06330</name>
</gene>
<dbReference type="InterPro" id="IPR007814">
    <property type="entry name" value="PaaA_PaaC"/>
</dbReference>
<organism evidence="1 2">
    <name type="scientific">Nonomuraea purpurea</name>
    <dbReference type="NCBI Taxonomy" id="1849276"/>
    <lineage>
        <taxon>Bacteria</taxon>
        <taxon>Bacillati</taxon>
        <taxon>Actinomycetota</taxon>
        <taxon>Actinomycetes</taxon>
        <taxon>Streptosporangiales</taxon>
        <taxon>Streptosporangiaceae</taxon>
        <taxon>Nonomuraea</taxon>
    </lineage>
</organism>
<dbReference type="SUPFAM" id="SSF47240">
    <property type="entry name" value="Ferritin-like"/>
    <property type="match status" value="1"/>
</dbReference>
<dbReference type="InterPro" id="IPR009078">
    <property type="entry name" value="Ferritin-like_SF"/>
</dbReference>
<sequence length="217" mass="24371">MIEALEIGDDCLVLSQRLAEWVTRAPTLEEDIALANLSLDLLGQARALLSRAGDEDELAYLRDPEGFRNCLLVEQPNGDFAHTVVRHLLYTAFLHALYTSHPGDEVAAKGVKELAYHRDYAALWTVRLGRGTEESHRRMAKALETLWPFTDELFEGRPELREPWAAHVSRALDTAGLAVPANAPQRSGGRRGEHTEHLTELLRELQSLHREHLGASW</sequence>
<dbReference type="PANTHER" id="PTHR30458:SF0">
    <property type="entry name" value="1,2-PHENYLACETYL-COA EPOXIDASE, SUBUNIT C"/>
    <property type="match status" value="1"/>
</dbReference>
<accession>A0ABV8G149</accession>
<dbReference type="PANTHER" id="PTHR30458">
    <property type="entry name" value="PHENYLACETIC ACID DEGRADATION PROTEIN PAA"/>
    <property type="match status" value="1"/>
</dbReference>
<dbReference type="InterPro" id="IPR011882">
    <property type="entry name" value="PaaC"/>
</dbReference>
<dbReference type="EMBL" id="JBHSBI010000002">
    <property type="protein sequence ID" value="MFC4006829.1"/>
    <property type="molecule type" value="Genomic_DNA"/>
</dbReference>
<dbReference type="Pfam" id="PF05138">
    <property type="entry name" value="PaaA_PaaC"/>
    <property type="match status" value="1"/>
</dbReference>
<proteinExistence type="predicted"/>
<dbReference type="Gene3D" id="1.20.1260.10">
    <property type="match status" value="1"/>
</dbReference>
<dbReference type="GO" id="GO:0097266">
    <property type="term" value="F:phenylacetyl-CoA 1,2-epoxidase activity"/>
    <property type="evidence" value="ECO:0007669"/>
    <property type="project" value="UniProtKB-EC"/>
</dbReference>
<dbReference type="RefSeq" id="WP_379526962.1">
    <property type="nucleotide sequence ID" value="NZ_JBHSBI010000002.1"/>
</dbReference>
<protein>
    <submittedName>
        <fullName evidence="1">1,2-phenylacetyl-CoA epoxidase subunit PaaC</fullName>
        <ecNumber evidence="1">1.14.13.149</ecNumber>
    </submittedName>
</protein>
<evidence type="ECO:0000313" key="1">
    <source>
        <dbReference type="EMBL" id="MFC4006829.1"/>
    </source>
</evidence>
<dbReference type="NCBIfam" id="TIGR02158">
    <property type="entry name" value="PA_CoA_Oxy3"/>
    <property type="match status" value="1"/>
</dbReference>
<reference evidence="2" key="1">
    <citation type="journal article" date="2019" name="Int. J. Syst. Evol. Microbiol.">
        <title>The Global Catalogue of Microorganisms (GCM) 10K type strain sequencing project: providing services to taxonomists for standard genome sequencing and annotation.</title>
        <authorList>
            <consortium name="The Broad Institute Genomics Platform"/>
            <consortium name="The Broad Institute Genome Sequencing Center for Infectious Disease"/>
            <person name="Wu L."/>
            <person name="Ma J."/>
        </authorList>
    </citation>
    <scope>NUCLEOTIDE SEQUENCE [LARGE SCALE GENOMIC DNA]</scope>
    <source>
        <strain evidence="2">TBRC 1276</strain>
    </source>
</reference>
<dbReference type="InterPro" id="IPR012347">
    <property type="entry name" value="Ferritin-like"/>
</dbReference>
<dbReference type="InterPro" id="IPR052703">
    <property type="entry name" value="Aromatic_CoA_ox/epox"/>
</dbReference>
<dbReference type="Proteomes" id="UP001595851">
    <property type="component" value="Unassembled WGS sequence"/>
</dbReference>